<keyword evidence="3" id="KW-0963">Cytoplasm</keyword>
<dbReference type="OrthoDB" id="9805215at2"/>
<dbReference type="InterPro" id="IPR005839">
    <property type="entry name" value="Methylthiotransferase"/>
</dbReference>
<dbReference type="InterPro" id="IPR038135">
    <property type="entry name" value="Methylthiotransferase_N_sf"/>
</dbReference>
<keyword evidence="8" id="KW-0411">Iron-sulfur</keyword>
<evidence type="ECO:0000256" key="1">
    <source>
        <dbReference type="ARBA" id="ARBA00001966"/>
    </source>
</evidence>
<dbReference type="GO" id="GO:0051539">
    <property type="term" value="F:4 iron, 4 sulfur cluster binding"/>
    <property type="evidence" value="ECO:0007669"/>
    <property type="project" value="UniProtKB-KW"/>
</dbReference>
<name>A0A177LXF3_METMH</name>
<dbReference type="Proteomes" id="UP000078090">
    <property type="component" value="Unassembled WGS sequence"/>
</dbReference>
<evidence type="ECO:0000256" key="8">
    <source>
        <dbReference type="ARBA" id="ARBA00023014"/>
    </source>
</evidence>
<evidence type="ECO:0000313" key="14">
    <source>
        <dbReference type="Proteomes" id="UP000078090"/>
    </source>
</evidence>
<evidence type="ECO:0000259" key="9">
    <source>
        <dbReference type="PROSITE" id="PS51449"/>
    </source>
</evidence>
<dbReference type="PANTHER" id="PTHR11918">
    <property type="entry name" value="RADICAL SAM PROTEINS"/>
    <property type="match status" value="1"/>
</dbReference>
<evidence type="ECO:0000256" key="4">
    <source>
        <dbReference type="ARBA" id="ARBA00022679"/>
    </source>
</evidence>
<dbReference type="Proteomes" id="UP000077763">
    <property type="component" value="Unassembled WGS sequence"/>
</dbReference>
<dbReference type="Pfam" id="PF00919">
    <property type="entry name" value="UPF0004"/>
    <property type="match status" value="1"/>
</dbReference>
<evidence type="ECO:0000313" key="11">
    <source>
        <dbReference type="EMBL" id="OAH97609.1"/>
    </source>
</evidence>
<comment type="cofactor">
    <cofactor evidence="1">
        <name>[4Fe-4S] cluster</name>
        <dbReference type="ChEBI" id="CHEBI:49883"/>
    </cofactor>
</comment>
<dbReference type="AlphaFoldDB" id="A0A177LXF3"/>
<reference evidence="13 14" key="1">
    <citation type="submission" date="2016-03" db="EMBL/GenBank/DDBJ databases">
        <authorList>
            <person name="Ploux O."/>
        </authorList>
    </citation>
    <scope>NUCLEOTIDE SEQUENCE [LARGE SCALE GENOMIC DNA]</scope>
    <source>
        <strain evidence="12 14">R-45363</strain>
        <strain evidence="11 13">R-45371</strain>
    </source>
</reference>
<keyword evidence="6" id="KW-0479">Metal-binding</keyword>
<dbReference type="FunFam" id="3.80.30.20:FF:000001">
    <property type="entry name" value="tRNA-2-methylthio-N(6)-dimethylallyladenosine synthase 2"/>
    <property type="match status" value="1"/>
</dbReference>
<keyword evidence="7" id="KW-0408">Iron</keyword>
<sequence>MQIHLKTLGCRLNEAELETWAQAFQAKGHGITRNLSEAQLVIINSCAVTQDAVKKSKQMIRRIHRDNPQAKLVVSGCYATLNETEAAQLMGVDLIVGNQDKNQLVEKTLAELNLNSMPAMSTEPGEVSLFSRGRQRAFVKVQDGCRYRCTFCIVTVARGEESSRPVQDVIQEINTLYSQGINEAIITGVHLGGYGSDISSNLVELITEILDKTAIPRLRLGSLEPWELPDGFFELFKNPRLMPHLHLPLQSGSDSVLRRMARRCKTEEFGQIVKLARAAIPHFNITTDIIVGFPGETEVEWQESFEYIKNLGFGHIHIFSYSPREGTKAAGLPDQIDQNTKKQRSKQLHELADTMKRRFIAENLGEQANILWEGQKEAQSNGTIRHFGYTPNYLRVACDVAPDLILENRMVAGELIEAKQDFVLVRLT</sequence>
<dbReference type="PANTHER" id="PTHR11918:SF45">
    <property type="entry name" value="THREONYLCARBAMOYLADENOSINE TRNA METHYLTHIOTRANSFERASE"/>
    <property type="match status" value="1"/>
</dbReference>
<dbReference type="InterPro" id="IPR006638">
    <property type="entry name" value="Elp3/MiaA/NifB-like_rSAM"/>
</dbReference>
<dbReference type="PROSITE" id="PS01278">
    <property type="entry name" value="MTTASE_RADICAL"/>
    <property type="match status" value="1"/>
</dbReference>
<evidence type="ECO:0000259" key="10">
    <source>
        <dbReference type="PROSITE" id="PS51918"/>
    </source>
</evidence>
<proteinExistence type="predicted"/>
<dbReference type="InterPro" id="IPR023404">
    <property type="entry name" value="rSAM_horseshoe"/>
</dbReference>
<dbReference type="Pfam" id="PF04055">
    <property type="entry name" value="Radical_SAM"/>
    <property type="match status" value="1"/>
</dbReference>
<dbReference type="EMBL" id="LUUG01000111">
    <property type="protein sequence ID" value="OAH98070.1"/>
    <property type="molecule type" value="Genomic_DNA"/>
</dbReference>
<evidence type="ECO:0000256" key="6">
    <source>
        <dbReference type="ARBA" id="ARBA00022723"/>
    </source>
</evidence>
<dbReference type="InterPro" id="IPR007197">
    <property type="entry name" value="rSAM"/>
</dbReference>
<dbReference type="EMBL" id="LUUH01000097">
    <property type="protein sequence ID" value="OAH97609.1"/>
    <property type="molecule type" value="Genomic_DNA"/>
</dbReference>
<dbReference type="CDD" id="cd01335">
    <property type="entry name" value="Radical_SAM"/>
    <property type="match status" value="1"/>
</dbReference>
<dbReference type="SFLD" id="SFLDG01061">
    <property type="entry name" value="methylthiotransferase"/>
    <property type="match status" value="1"/>
</dbReference>
<protein>
    <submittedName>
        <fullName evidence="11">tRNA (N(6)-L-threonylcarbamoyladenosine(37)-C(2))-methylthiotransferase MtaB</fullName>
    </submittedName>
</protein>
<gene>
    <name evidence="12" type="ORF">A1332_20855</name>
    <name evidence="11" type="ORF">A1353_22770</name>
</gene>
<dbReference type="GO" id="GO:0046872">
    <property type="term" value="F:metal ion binding"/>
    <property type="evidence" value="ECO:0007669"/>
    <property type="project" value="UniProtKB-KW"/>
</dbReference>
<dbReference type="NCBIfam" id="TIGR00089">
    <property type="entry name" value="MiaB/RimO family radical SAM methylthiotransferase"/>
    <property type="match status" value="1"/>
</dbReference>
<dbReference type="SFLD" id="SFLDS00029">
    <property type="entry name" value="Radical_SAM"/>
    <property type="match status" value="1"/>
</dbReference>
<evidence type="ECO:0000313" key="13">
    <source>
        <dbReference type="Proteomes" id="UP000077763"/>
    </source>
</evidence>
<dbReference type="PROSITE" id="PS51918">
    <property type="entry name" value="RADICAL_SAM"/>
    <property type="match status" value="1"/>
</dbReference>
<comment type="caution">
    <text evidence="11">The sequence shown here is derived from an EMBL/GenBank/DDBJ whole genome shotgun (WGS) entry which is preliminary data.</text>
</comment>
<keyword evidence="2" id="KW-0004">4Fe-4S</keyword>
<dbReference type="GO" id="GO:0035598">
    <property type="term" value="F:tRNA (N(6)-L-threonylcarbamoyladenosine(37)-C(2))-methylthiotransferase activity"/>
    <property type="evidence" value="ECO:0007669"/>
    <property type="project" value="TreeGrafter"/>
</dbReference>
<dbReference type="RefSeq" id="WP_064010312.1">
    <property type="nucleotide sequence ID" value="NZ_LUUG01000111.1"/>
</dbReference>
<dbReference type="InterPro" id="IPR006467">
    <property type="entry name" value="MiaB-like_bact"/>
</dbReference>
<evidence type="ECO:0000256" key="7">
    <source>
        <dbReference type="ARBA" id="ARBA00023004"/>
    </source>
</evidence>
<dbReference type="SMART" id="SM00729">
    <property type="entry name" value="Elp3"/>
    <property type="match status" value="1"/>
</dbReference>
<feature type="domain" description="MTTase N-terminal" evidence="9">
    <location>
        <begin position="1"/>
        <end position="113"/>
    </location>
</feature>
<dbReference type="PROSITE" id="PS51449">
    <property type="entry name" value="MTTASE_N"/>
    <property type="match status" value="1"/>
</dbReference>
<dbReference type="InterPro" id="IPR013848">
    <property type="entry name" value="Methylthiotransferase_N"/>
</dbReference>
<dbReference type="NCBIfam" id="TIGR01579">
    <property type="entry name" value="MiaB-like-C"/>
    <property type="match status" value="1"/>
</dbReference>
<dbReference type="Gene3D" id="3.40.50.12160">
    <property type="entry name" value="Methylthiotransferase, N-terminal domain"/>
    <property type="match status" value="1"/>
</dbReference>
<organism evidence="11 13">
    <name type="scientific">Methylomonas methanica</name>
    <dbReference type="NCBI Taxonomy" id="421"/>
    <lineage>
        <taxon>Bacteria</taxon>
        <taxon>Pseudomonadati</taxon>
        <taxon>Pseudomonadota</taxon>
        <taxon>Gammaproteobacteria</taxon>
        <taxon>Methylococcales</taxon>
        <taxon>Methylococcaceae</taxon>
        <taxon>Methylomonas</taxon>
    </lineage>
</organism>
<dbReference type="SFLD" id="SFLDG01082">
    <property type="entry name" value="B12-binding_domain_containing"/>
    <property type="match status" value="1"/>
</dbReference>
<keyword evidence="4 11" id="KW-0808">Transferase</keyword>
<accession>A0A177LXF3</accession>
<evidence type="ECO:0000256" key="5">
    <source>
        <dbReference type="ARBA" id="ARBA00022691"/>
    </source>
</evidence>
<dbReference type="Gene3D" id="3.80.30.20">
    <property type="entry name" value="tm_1862 like domain"/>
    <property type="match status" value="1"/>
</dbReference>
<feature type="domain" description="Radical SAM core" evidence="10">
    <location>
        <begin position="131"/>
        <end position="358"/>
    </location>
</feature>
<dbReference type="SUPFAM" id="SSF102114">
    <property type="entry name" value="Radical SAM enzymes"/>
    <property type="match status" value="1"/>
</dbReference>
<evidence type="ECO:0000313" key="12">
    <source>
        <dbReference type="EMBL" id="OAH98070.1"/>
    </source>
</evidence>
<dbReference type="InterPro" id="IPR058240">
    <property type="entry name" value="rSAM_sf"/>
</dbReference>
<keyword evidence="5" id="KW-0949">S-adenosyl-L-methionine</keyword>
<evidence type="ECO:0000256" key="2">
    <source>
        <dbReference type="ARBA" id="ARBA00022485"/>
    </source>
</evidence>
<evidence type="ECO:0000256" key="3">
    <source>
        <dbReference type="ARBA" id="ARBA00022490"/>
    </source>
</evidence>
<dbReference type="InterPro" id="IPR020612">
    <property type="entry name" value="Methylthiotransferase_CS"/>
</dbReference>